<evidence type="ECO:0000313" key="3">
    <source>
        <dbReference type="Proteomes" id="UP000054826"/>
    </source>
</evidence>
<evidence type="ECO:0000256" key="1">
    <source>
        <dbReference type="SAM" id="Phobius"/>
    </source>
</evidence>
<keyword evidence="1" id="KW-1133">Transmembrane helix</keyword>
<evidence type="ECO:0000313" key="2">
    <source>
        <dbReference type="EMBL" id="KRZ36215.1"/>
    </source>
</evidence>
<sequence>MCSQKNNSLVCRCWRDQSVKIPSWNCPKFHRIRKTEHGNQNNAPAMNDRPPATTMRLYYTSREKRCGIWLRFTYRSCAYIQIHSENVLPWKNDAKWNKFSATKYILLCTSFHAFGIGINAFVRLYFLDGMDIVKSTCFSLRIQISYHNPEDWHCDFVTCDLTPSLLRFWDIKAMRITPEESVPKEDVKDLGKLEESLSFDGERYPVCFPWIPGHPDLPFNFNQARRQLIAVERHLKGYGQDSLDYLSPMRQYLDNSWTEAAPETCQLKRTWYLPHHAVYQGRKYRVMRAVDRPR</sequence>
<organism evidence="2 3">
    <name type="scientific">Trichinella pseudospiralis</name>
    <name type="common">Parasitic roundworm</name>
    <dbReference type="NCBI Taxonomy" id="6337"/>
    <lineage>
        <taxon>Eukaryota</taxon>
        <taxon>Metazoa</taxon>
        <taxon>Ecdysozoa</taxon>
        <taxon>Nematoda</taxon>
        <taxon>Enoplea</taxon>
        <taxon>Dorylaimia</taxon>
        <taxon>Trichinellida</taxon>
        <taxon>Trichinellidae</taxon>
        <taxon>Trichinella</taxon>
    </lineage>
</organism>
<keyword evidence="1" id="KW-0472">Membrane</keyword>
<dbReference type="Proteomes" id="UP000054826">
    <property type="component" value="Unassembled WGS sequence"/>
</dbReference>
<reference evidence="2 3" key="1">
    <citation type="submission" date="2015-01" db="EMBL/GenBank/DDBJ databases">
        <title>Evolution of Trichinella species and genotypes.</title>
        <authorList>
            <person name="Korhonen P.K."/>
            <person name="Edoardo P."/>
            <person name="Giuseppe L.R."/>
            <person name="Gasser R.B."/>
        </authorList>
    </citation>
    <scope>NUCLEOTIDE SEQUENCE [LARGE SCALE GENOMIC DNA]</scope>
    <source>
        <strain evidence="2">ISS176</strain>
    </source>
</reference>
<feature type="transmembrane region" description="Helical" evidence="1">
    <location>
        <begin position="104"/>
        <end position="126"/>
    </location>
</feature>
<protein>
    <submittedName>
        <fullName evidence="2">Uncharacterized protein</fullName>
    </submittedName>
</protein>
<keyword evidence="1" id="KW-0812">Transmembrane</keyword>
<proteinExistence type="predicted"/>
<dbReference type="AlphaFoldDB" id="A0A0V1JML6"/>
<accession>A0A0V1JML6</accession>
<gene>
    <name evidence="2" type="ORF">T4C_9784</name>
</gene>
<name>A0A0V1JML6_TRIPS</name>
<dbReference type="EMBL" id="JYDV01000077">
    <property type="protein sequence ID" value="KRZ36215.1"/>
    <property type="molecule type" value="Genomic_DNA"/>
</dbReference>
<comment type="caution">
    <text evidence="2">The sequence shown here is derived from an EMBL/GenBank/DDBJ whole genome shotgun (WGS) entry which is preliminary data.</text>
</comment>